<dbReference type="InterPro" id="IPR036028">
    <property type="entry name" value="SH3-like_dom_sf"/>
</dbReference>
<sequence length="564" mass="63212">MQNILDKAYDKYAQGSVSNPGLHQDLLCDPNLVEDYTDILKSMPRKPAEEEENSVNGSVVLSKTHANSPQSYRSSILSNGSSNYSIPSHAADSEAISENNEDMLEGGYEYSDSEFEDNLETRLKQMDSESRRDEGSGSSTEEQSSDDDLTVDAEQNEDDDEDDYQPLPPPQEMDPDKLYALYPFQGPDPSHCQLYQDQSCILLNDQDSYWWLIKRCDDGRIGFAPAELLETFPERLARLNCWKNENMSGQSLGSNSTQSKNVSIHEETTDRMQLSSPYNKSSKSVSFNDVVSYAERYMEEDDEEDDPLSTEENPNALEVEDKLYERKVDLHEDDASEVTSDVSFNTGSTLPLQVKKVRQRADREKKDEMIKSFESDLAKDNLKSPDDDLRQVFQAPSMPFAGNKDMPKSNSNYSISTIGEYSPSSSEWTNDSPQINGGEFDVGTTEEGIPSTRAIQDISKIVGEINDDETYDAEDEHEAGLACLSESVSKTTKDDLKIQRESISLSSEESCIDDGRGTSATTLNSTASLSDEKFSHHPIVIELYNPLFSRIDDLMKKLNQVLTE</sequence>
<dbReference type="PANTHER" id="PTHR47775">
    <property type="entry name" value="BUD SITE SELECTION PROTEIN 14"/>
    <property type="match status" value="1"/>
</dbReference>
<dbReference type="PROSITE" id="PS50002">
    <property type="entry name" value="SH3"/>
    <property type="match status" value="1"/>
</dbReference>
<dbReference type="Gene3D" id="2.30.30.40">
    <property type="entry name" value="SH3 Domains"/>
    <property type="match status" value="1"/>
</dbReference>
<dbReference type="OrthoDB" id="196165at2759"/>
<protein>
    <submittedName>
        <fullName evidence="5">LAFE_0B12090g1_1</fullName>
    </submittedName>
</protein>
<feature type="compositionally biased region" description="Acidic residues" evidence="3">
    <location>
        <begin position="143"/>
        <end position="164"/>
    </location>
</feature>
<feature type="compositionally biased region" description="Acidic residues" evidence="3">
    <location>
        <begin position="298"/>
        <end position="309"/>
    </location>
</feature>
<feature type="region of interest" description="Disordered" evidence="3">
    <location>
        <begin position="44"/>
        <end position="75"/>
    </location>
</feature>
<dbReference type="GO" id="GO:0051286">
    <property type="term" value="C:cell tip"/>
    <property type="evidence" value="ECO:0007669"/>
    <property type="project" value="TreeGrafter"/>
</dbReference>
<feature type="compositionally biased region" description="Polar residues" evidence="3">
    <location>
        <begin position="54"/>
        <end position="70"/>
    </location>
</feature>
<feature type="domain" description="SH3" evidence="4">
    <location>
        <begin position="173"/>
        <end position="234"/>
    </location>
</feature>
<dbReference type="SMART" id="SM00326">
    <property type="entry name" value="SH3"/>
    <property type="match status" value="1"/>
</dbReference>
<evidence type="ECO:0000313" key="6">
    <source>
        <dbReference type="Proteomes" id="UP000190831"/>
    </source>
</evidence>
<feature type="region of interest" description="Disordered" evidence="3">
    <location>
        <begin position="1"/>
        <end position="21"/>
    </location>
</feature>
<dbReference type="GO" id="GO:0030950">
    <property type="term" value="P:establishment or maintenance of actin cytoskeleton polarity"/>
    <property type="evidence" value="ECO:0007669"/>
    <property type="project" value="TreeGrafter"/>
</dbReference>
<evidence type="ECO:0000256" key="2">
    <source>
        <dbReference type="PROSITE-ProRule" id="PRU00192"/>
    </source>
</evidence>
<evidence type="ECO:0000256" key="1">
    <source>
        <dbReference type="ARBA" id="ARBA00022443"/>
    </source>
</evidence>
<dbReference type="OMA" id="NCWKNEN"/>
<dbReference type="GO" id="GO:0015630">
    <property type="term" value="C:microtubule cytoskeleton"/>
    <property type="evidence" value="ECO:0007669"/>
    <property type="project" value="TreeGrafter"/>
</dbReference>
<dbReference type="PANTHER" id="PTHR47775:SF1">
    <property type="entry name" value="BUD SITE SELECTION PROTEIN 14"/>
    <property type="match status" value="1"/>
</dbReference>
<dbReference type="GO" id="GO:0008104">
    <property type="term" value="P:intracellular protein localization"/>
    <property type="evidence" value="ECO:0007669"/>
    <property type="project" value="TreeGrafter"/>
</dbReference>
<feature type="region of interest" description="Disordered" evidence="3">
    <location>
        <begin position="298"/>
        <end position="317"/>
    </location>
</feature>
<dbReference type="SUPFAM" id="SSF50044">
    <property type="entry name" value="SH3-domain"/>
    <property type="match status" value="1"/>
</dbReference>
<dbReference type="Pfam" id="PF00018">
    <property type="entry name" value="SH3_1"/>
    <property type="match status" value="1"/>
</dbReference>
<dbReference type="InterPro" id="IPR001452">
    <property type="entry name" value="SH3_domain"/>
</dbReference>
<feature type="region of interest" description="Disordered" evidence="3">
    <location>
        <begin position="126"/>
        <end position="182"/>
    </location>
</feature>
<accession>A0A1G4M8Q4</accession>
<evidence type="ECO:0000256" key="3">
    <source>
        <dbReference type="SAM" id="MobiDB-lite"/>
    </source>
</evidence>
<dbReference type="InterPro" id="IPR053039">
    <property type="entry name" value="Polarity_Bud-Selection_Reg"/>
</dbReference>
<keyword evidence="1 2" id="KW-0728">SH3 domain</keyword>
<organism evidence="5 6">
    <name type="scientific">Lachancea fermentati</name>
    <name type="common">Zygosaccharomyces fermentati</name>
    <dbReference type="NCBI Taxonomy" id="4955"/>
    <lineage>
        <taxon>Eukaryota</taxon>
        <taxon>Fungi</taxon>
        <taxon>Dikarya</taxon>
        <taxon>Ascomycota</taxon>
        <taxon>Saccharomycotina</taxon>
        <taxon>Saccharomycetes</taxon>
        <taxon>Saccharomycetales</taxon>
        <taxon>Saccharomycetaceae</taxon>
        <taxon>Lachancea</taxon>
    </lineage>
</organism>
<feature type="compositionally biased region" description="Basic and acidic residues" evidence="3">
    <location>
        <begin position="126"/>
        <end position="135"/>
    </location>
</feature>
<dbReference type="AlphaFoldDB" id="A0A1G4M8Q4"/>
<keyword evidence="6" id="KW-1185">Reference proteome</keyword>
<evidence type="ECO:0000313" key="5">
    <source>
        <dbReference type="EMBL" id="SCW00220.1"/>
    </source>
</evidence>
<gene>
    <name evidence="5" type="ORF">LAFE_0B12090G</name>
</gene>
<proteinExistence type="predicted"/>
<dbReference type="STRING" id="4955.A0A1G4M8Q4"/>
<dbReference type="Proteomes" id="UP000190831">
    <property type="component" value="Chromosome B"/>
</dbReference>
<name>A0A1G4M8Q4_LACFM</name>
<reference evidence="6" key="1">
    <citation type="submission" date="2016-03" db="EMBL/GenBank/DDBJ databases">
        <authorList>
            <person name="Devillers H."/>
        </authorList>
    </citation>
    <scope>NUCLEOTIDE SEQUENCE [LARGE SCALE GENOMIC DNA]</scope>
</reference>
<dbReference type="EMBL" id="LT598489">
    <property type="protein sequence ID" value="SCW00220.1"/>
    <property type="molecule type" value="Genomic_DNA"/>
</dbReference>
<evidence type="ECO:0000259" key="4">
    <source>
        <dbReference type="PROSITE" id="PS50002"/>
    </source>
</evidence>